<reference evidence="3" key="1">
    <citation type="journal article" date="2019" name="Curr. Biol.">
        <title>Genome Sequence of Striga asiatica Provides Insight into the Evolution of Plant Parasitism.</title>
        <authorList>
            <person name="Yoshida S."/>
            <person name="Kim S."/>
            <person name="Wafula E.K."/>
            <person name="Tanskanen J."/>
            <person name="Kim Y.M."/>
            <person name="Honaas L."/>
            <person name="Yang Z."/>
            <person name="Spallek T."/>
            <person name="Conn C.E."/>
            <person name="Ichihashi Y."/>
            <person name="Cheong K."/>
            <person name="Cui S."/>
            <person name="Der J.P."/>
            <person name="Gundlach H."/>
            <person name="Jiao Y."/>
            <person name="Hori C."/>
            <person name="Ishida J.K."/>
            <person name="Kasahara H."/>
            <person name="Kiba T."/>
            <person name="Kim M.S."/>
            <person name="Koo N."/>
            <person name="Laohavisit A."/>
            <person name="Lee Y.H."/>
            <person name="Lumba S."/>
            <person name="McCourt P."/>
            <person name="Mortimer J.C."/>
            <person name="Mutuku J.M."/>
            <person name="Nomura T."/>
            <person name="Sasaki-Sekimoto Y."/>
            <person name="Seto Y."/>
            <person name="Wang Y."/>
            <person name="Wakatake T."/>
            <person name="Sakakibara H."/>
            <person name="Demura T."/>
            <person name="Yamaguchi S."/>
            <person name="Yoneyama K."/>
            <person name="Manabe R.I."/>
            <person name="Nelson D.C."/>
            <person name="Schulman A.H."/>
            <person name="Timko M.P."/>
            <person name="dePamphilis C.W."/>
            <person name="Choi D."/>
            <person name="Shirasu K."/>
        </authorList>
    </citation>
    <scope>NUCLEOTIDE SEQUENCE [LARGE SCALE GENOMIC DNA]</scope>
    <source>
        <strain evidence="3">cv. UVA1</strain>
    </source>
</reference>
<gene>
    <name evidence="2" type="ORF">STAS_28489</name>
</gene>
<proteinExistence type="predicted"/>
<keyword evidence="1" id="KW-0812">Transmembrane</keyword>
<accession>A0A5A7R4A8</accession>
<dbReference type="GO" id="GO:0008168">
    <property type="term" value="F:methyltransferase activity"/>
    <property type="evidence" value="ECO:0007669"/>
    <property type="project" value="UniProtKB-KW"/>
</dbReference>
<keyword evidence="2" id="KW-0489">Methyltransferase</keyword>
<name>A0A5A7R4A8_STRAF</name>
<evidence type="ECO:0000256" key="1">
    <source>
        <dbReference type="SAM" id="Phobius"/>
    </source>
</evidence>
<keyword evidence="2" id="KW-0808">Transferase</keyword>
<evidence type="ECO:0000313" key="3">
    <source>
        <dbReference type="Proteomes" id="UP000325081"/>
    </source>
</evidence>
<sequence>MPSTIYLQDQVSVKPFIKQLLIPPPASLSHDVFSLCQIADNSAYPKRNSRFSAWNPWYLPNVRVFPIVDFNPESHLVLVSDLHPFPPHPRSISSSFSSAVGFNSTTLILIGISMYWRMRKDNKCRLAISRLLEQYPNRVEIMQLDDSTCEIRPQ</sequence>
<dbReference type="Proteomes" id="UP000325081">
    <property type="component" value="Unassembled WGS sequence"/>
</dbReference>
<protein>
    <submittedName>
        <fullName evidence="2">Ribosomal RNA small subunit methyltransferase A</fullName>
    </submittedName>
</protein>
<feature type="transmembrane region" description="Helical" evidence="1">
    <location>
        <begin position="96"/>
        <end position="116"/>
    </location>
</feature>
<dbReference type="EMBL" id="BKCP01009515">
    <property type="protein sequence ID" value="GER51131.1"/>
    <property type="molecule type" value="Genomic_DNA"/>
</dbReference>
<keyword evidence="3" id="KW-1185">Reference proteome</keyword>
<dbReference type="GO" id="GO:0032259">
    <property type="term" value="P:methylation"/>
    <property type="evidence" value="ECO:0007669"/>
    <property type="project" value="UniProtKB-KW"/>
</dbReference>
<comment type="caution">
    <text evidence="2">The sequence shown here is derived from an EMBL/GenBank/DDBJ whole genome shotgun (WGS) entry which is preliminary data.</text>
</comment>
<keyword evidence="1" id="KW-0472">Membrane</keyword>
<keyword evidence="1" id="KW-1133">Transmembrane helix</keyword>
<dbReference type="AlphaFoldDB" id="A0A5A7R4A8"/>
<evidence type="ECO:0000313" key="2">
    <source>
        <dbReference type="EMBL" id="GER51131.1"/>
    </source>
</evidence>
<organism evidence="2 3">
    <name type="scientific">Striga asiatica</name>
    <name type="common">Asiatic witchweed</name>
    <name type="synonym">Buchnera asiatica</name>
    <dbReference type="NCBI Taxonomy" id="4170"/>
    <lineage>
        <taxon>Eukaryota</taxon>
        <taxon>Viridiplantae</taxon>
        <taxon>Streptophyta</taxon>
        <taxon>Embryophyta</taxon>
        <taxon>Tracheophyta</taxon>
        <taxon>Spermatophyta</taxon>
        <taxon>Magnoliopsida</taxon>
        <taxon>eudicotyledons</taxon>
        <taxon>Gunneridae</taxon>
        <taxon>Pentapetalae</taxon>
        <taxon>asterids</taxon>
        <taxon>lamiids</taxon>
        <taxon>Lamiales</taxon>
        <taxon>Orobanchaceae</taxon>
        <taxon>Buchnereae</taxon>
        <taxon>Striga</taxon>
    </lineage>
</organism>